<evidence type="ECO:0000313" key="2">
    <source>
        <dbReference type="Proteomes" id="UP001055439"/>
    </source>
</evidence>
<name>A0A9E7H446_9LILI</name>
<organism evidence="1 2">
    <name type="scientific">Musa troglodytarum</name>
    <name type="common">fe'i banana</name>
    <dbReference type="NCBI Taxonomy" id="320322"/>
    <lineage>
        <taxon>Eukaryota</taxon>
        <taxon>Viridiplantae</taxon>
        <taxon>Streptophyta</taxon>
        <taxon>Embryophyta</taxon>
        <taxon>Tracheophyta</taxon>
        <taxon>Spermatophyta</taxon>
        <taxon>Magnoliopsida</taxon>
        <taxon>Liliopsida</taxon>
        <taxon>Zingiberales</taxon>
        <taxon>Musaceae</taxon>
        <taxon>Musa</taxon>
    </lineage>
</organism>
<proteinExistence type="predicted"/>
<dbReference type="Proteomes" id="UP001055439">
    <property type="component" value="Chromosome 8"/>
</dbReference>
<dbReference type="AlphaFoldDB" id="A0A9E7H446"/>
<sequence>MPARYSAILRKMGMERSKWGRGGLHHPPSSEGRA</sequence>
<reference evidence="1" key="1">
    <citation type="submission" date="2022-05" db="EMBL/GenBank/DDBJ databases">
        <title>The Musa troglodytarum L. genome provides insights into the mechanism of non-climacteric behaviour and enrichment of carotenoids.</title>
        <authorList>
            <person name="Wang J."/>
        </authorList>
    </citation>
    <scope>NUCLEOTIDE SEQUENCE</scope>
    <source>
        <tissue evidence="1">Leaf</tissue>
    </source>
</reference>
<evidence type="ECO:0000313" key="1">
    <source>
        <dbReference type="EMBL" id="URE23232.1"/>
    </source>
</evidence>
<keyword evidence="2" id="KW-1185">Reference proteome</keyword>
<accession>A0A9E7H446</accession>
<protein>
    <submittedName>
        <fullName evidence="1">Uncharacterized protein</fullName>
    </submittedName>
</protein>
<dbReference type="EMBL" id="CP097510">
    <property type="protein sequence ID" value="URE23232.1"/>
    <property type="molecule type" value="Genomic_DNA"/>
</dbReference>
<gene>
    <name evidence="1" type="ORF">MUK42_03227</name>
</gene>